<dbReference type="PANTHER" id="PTHR10948:SF23">
    <property type="entry name" value="TRANSPOSASE INSI FOR INSERTION SEQUENCE ELEMENT IS30A-RELATED"/>
    <property type="match status" value="1"/>
</dbReference>
<protein>
    <submittedName>
        <fullName evidence="2">IS30 family transposase</fullName>
    </submittedName>
</protein>
<dbReference type="EMBL" id="WMZR01000011">
    <property type="protein sequence ID" value="MTS51815.1"/>
    <property type="molecule type" value="Genomic_DNA"/>
</dbReference>
<organism evidence="2 3">
    <name type="scientific">Ruthenibacterium lactatiformans</name>
    <dbReference type="NCBI Taxonomy" id="1550024"/>
    <lineage>
        <taxon>Bacteria</taxon>
        <taxon>Bacillati</taxon>
        <taxon>Bacillota</taxon>
        <taxon>Clostridia</taxon>
        <taxon>Eubacteriales</taxon>
        <taxon>Oscillospiraceae</taxon>
        <taxon>Ruthenibacterium</taxon>
    </lineage>
</organism>
<dbReference type="GO" id="GO:0006310">
    <property type="term" value="P:DNA recombination"/>
    <property type="evidence" value="ECO:0007669"/>
    <property type="project" value="UniProtKB-KW"/>
</dbReference>
<dbReference type="AlphaFoldDB" id="A0A6I3Q7L6"/>
<evidence type="ECO:0000256" key="1">
    <source>
        <dbReference type="ARBA" id="ARBA00023172"/>
    </source>
</evidence>
<accession>A0A6I3Q7L6</accession>
<name>A0A6I3Q7L6_9FIRM</name>
<dbReference type="PROSITE" id="PS50994">
    <property type="entry name" value="INTEGRASE"/>
    <property type="match status" value="1"/>
</dbReference>
<keyword evidence="1" id="KW-0233">DNA recombination</keyword>
<dbReference type="InterPro" id="IPR012337">
    <property type="entry name" value="RNaseH-like_sf"/>
</dbReference>
<gene>
    <name evidence="2" type="ORF">GMD52_09710</name>
</gene>
<dbReference type="GO" id="GO:0032196">
    <property type="term" value="P:transposition"/>
    <property type="evidence" value="ECO:0007669"/>
    <property type="project" value="TreeGrafter"/>
</dbReference>
<dbReference type="InterPro" id="IPR053392">
    <property type="entry name" value="Transposase_IS30-like"/>
</dbReference>
<dbReference type="InterPro" id="IPR001584">
    <property type="entry name" value="Integrase_cat-core"/>
</dbReference>
<dbReference type="Pfam" id="PF00665">
    <property type="entry name" value="rve"/>
    <property type="match status" value="1"/>
</dbReference>
<evidence type="ECO:0000313" key="2">
    <source>
        <dbReference type="EMBL" id="MTS51815.1"/>
    </source>
</evidence>
<dbReference type="GO" id="GO:0015074">
    <property type="term" value="P:DNA integration"/>
    <property type="evidence" value="ECO:0007669"/>
    <property type="project" value="InterPro"/>
</dbReference>
<proteinExistence type="predicted"/>
<dbReference type="Gene3D" id="1.10.10.60">
    <property type="entry name" value="Homeodomain-like"/>
    <property type="match status" value="1"/>
</dbReference>
<dbReference type="GO" id="GO:0005829">
    <property type="term" value="C:cytosol"/>
    <property type="evidence" value="ECO:0007669"/>
    <property type="project" value="TreeGrafter"/>
</dbReference>
<dbReference type="InterPro" id="IPR036397">
    <property type="entry name" value="RNaseH_sf"/>
</dbReference>
<comment type="caution">
    <text evidence="2">The sequence shown here is derived from an EMBL/GenBank/DDBJ whole genome shotgun (WGS) entry which is preliminary data.</text>
</comment>
<dbReference type="GO" id="GO:0004803">
    <property type="term" value="F:transposase activity"/>
    <property type="evidence" value="ECO:0007669"/>
    <property type="project" value="TreeGrafter"/>
</dbReference>
<dbReference type="SUPFAM" id="SSF53098">
    <property type="entry name" value="Ribonuclease H-like"/>
    <property type="match status" value="1"/>
</dbReference>
<dbReference type="Proteomes" id="UP000449193">
    <property type="component" value="Unassembled WGS sequence"/>
</dbReference>
<reference evidence="2 3" key="1">
    <citation type="journal article" date="2019" name="Nat. Med.">
        <title>A library of human gut bacterial isolates paired with longitudinal multiomics data enables mechanistic microbiome research.</title>
        <authorList>
            <person name="Poyet M."/>
            <person name="Groussin M."/>
            <person name="Gibbons S.M."/>
            <person name="Avila-Pacheco J."/>
            <person name="Jiang X."/>
            <person name="Kearney S.M."/>
            <person name="Perrotta A.R."/>
            <person name="Berdy B."/>
            <person name="Zhao S."/>
            <person name="Lieberman T.D."/>
            <person name="Swanson P.K."/>
            <person name="Smith M."/>
            <person name="Roesemann S."/>
            <person name="Alexander J.E."/>
            <person name="Rich S.A."/>
            <person name="Livny J."/>
            <person name="Vlamakis H."/>
            <person name="Clish C."/>
            <person name="Bullock K."/>
            <person name="Deik A."/>
            <person name="Scott J."/>
            <person name="Pierce K.A."/>
            <person name="Xavier R.J."/>
            <person name="Alm E.J."/>
        </authorList>
    </citation>
    <scope>NUCLEOTIDE SEQUENCE [LARGE SCALE GENOMIC DNA]</scope>
    <source>
        <strain evidence="2 3">BIOML-A7</strain>
    </source>
</reference>
<dbReference type="RefSeq" id="WP_155201655.1">
    <property type="nucleotide sequence ID" value="NZ_WMZL01000023.1"/>
</dbReference>
<dbReference type="Pfam" id="PF13936">
    <property type="entry name" value="HTH_38"/>
    <property type="match status" value="1"/>
</dbReference>
<dbReference type="InterPro" id="IPR051917">
    <property type="entry name" value="Transposase-Integrase"/>
</dbReference>
<sequence length="349" mass="39907">MCNRCNKNITYQERLKIEVLHQQGYSARRIAEALGRGERTIYRELKRGPYQRLLASWDWTTAYSADIAQRSADRCTARKGAPLKIGHDYEFASYISSRLRSGLSPAAALGEMRRKGLSFNTTISVPTLYRYLDSGVLSVGNEALISGKRPRRCRKAKPHNIQNPLAKSITQRPEYVNLRAEVGHWEMDTVVGEKKAGQSCLLVLTERMSRKEIIIKMAGKTAACTVRALDILQRRYGADFPRIFKTITVDNGCEFADVKGIEKGGRTQLYFCHPYSSWERGSNENLNKMIRRFVPKGFSINKVSRKQVHQIQTFMNSYPRKILGWRCADDVFYEAFLKEGINLTGYQKQ</sequence>
<dbReference type="Gene3D" id="3.30.420.10">
    <property type="entry name" value="Ribonuclease H-like superfamily/Ribonuclease H"/>
    <property type="match status" value="1"/>
</dbReference>
<evidence type="ECO:0000313" key="3">
    <source>
        <dbReference type="Proteomes" id="UP000449193"/>
    </source>
</evidence>
<dbReference type="PANTHER" id="PTHR10948">
    <property type="entry name" value="TRANSPOSASE"/>
    <property type="match status" value="1"/>
</dbReference>
<dbReference type="NCBIfam" id="NF033563">
    <property type="entry name" value="transpos_IS30"/>
    <property type="match status" value="1"/>
</dbReference>
<dbReference type="InterPro" id="IPR025246">
    <property type="entry name" value="IS30-like_HTH"/>
</dbReference>
<dbReference type="GO" id="GO:0003676">
    <property type="term" value="F:nucleic acid binding"/>
    <property type="evidence" value="ECO:0007669"/>
    <property type="project" value="InterPro"/>
</dbReference>